<dbReference type="SUPFAM" id="SSF52540">
    <property type="entry name" value="P-loop containing nucleoside triphosphate hydrolases"/>
    <property type="match status" value="1"/>
</dbReference>
<feature type="repeat" description="WD" evidence="3">
    <location>
        <begin position="827"/>
        <end position="860"/>
    </location>
</feature>
<dbReference type="Proteomes" id="UP001551584">
    <property type="component" value="Unassembled WGS sequence"/>
</dbReference>
<organism evidence="6 7">
    <name type="scientific">Streptomyces chilikensis</name>
    <dbReference type="NCBI Taxonomy" id="1194079"/>
    <lineage>
        <taxon>Bacteria</taxon>
        <taxon>Bacillati</taxon>
        <taxon>Actinomycetota</taxon>
        <taxon>Actinomycetes</taxon>
        <taxon>Kitasatosporales</taxon>
        <taxon>Streptomycetaceae</taxon>
        <taxon>Streptomyces</taxon>
    </lineage>
</organism>
<comment type="caution">
    <text evidence="6">The sequence shown here is derived from an EMBL/GenBank/DDBJ whole genome shotgun (WGS) entry which is preliminary data.</text>
</comment>
<dbReference type="Gene3D" id="3.40.50.1460">
    <property type="match status" value="1"/>
</dbReference>
<feature type="compositionally biased region" description="Low complexity" evidence="4">
    <location>
        <begin position="700"/>
        <end position="712"/>
    </location>
</feature>
<dbReference type="InterPro" id="IPR049052">
    <property type="entry name" value="nSTAND1"/>
</dbReference>
<dbReference type="PANTHER" id="PTHR19848">
    <property type="entry name" value="WD40 REPEAT PROTEIN"/>
    <property type="match status" value="1"/>
</dbReference>
<protein>
    <recommendedName>
        <fullName evidence="5">Novel STAND NTPase 1 domain-containing protein</fullName>
    </recommendedName>
</protein>
<accession>A0ABV3EIT5</accession>
<dbReference type="Pfam" id="PF20703">
    <property type="entry name" value="nSTAND1"/>
    <property type="match status" value="1"/>
</dbReference>
<dbReference type="SUPFAM" id="SSF51004">
    <property type="entry name" value="C-terminal (heme d1) domain of cytochrome cd1-nitrite reductase"/>
    <property type="match status" value="1"/>
</dbReference>
<dbReference type="SUPFAM" id="SSF82171">
    <property type="entry name" value="DPP6 N-terminal domain-like"/>
    <property type="match status" value="1"/>
</dbReference>
<dbReference type="InterPro" id="IPR001680">
    <property type="entry name" value="WD40_rpt"/>
</dbReference>
<sequence>MALPGVTGDLAAPACHAVVVGTGRHPGDQLPGLPSAVASAEALAETLSTVCGMEDRVTLLTDPTSPSEVLEALAEAVDRAAPAEGRPGRGAVLFCFIGHGLRGPGGRPYLATAATRSLTDTAHAVPYAEVERYLSDGAADPVVILDCCFAGNAREPGRPPSADLFGGSRPDGSYLLAATQRNTLAYAPPDAEFTLFTGHLLRLLREGDPGGAKWLTLAGVYRLLDQRLQGAAARPYGGGTARMGDLVLTANRRYPSRPEPEPEPPAEDPDAVCPYPGLVPFLPEQHRWFFGREEVTRALLGRLADTRPARPLLVIGTSGVGKSSLLRAGLGVEAESAGLGPVRIVPSPGRRPFRTLAEDWAAAVGLPVSETVREMERGRFPAGASEDGGADEAGGATVGSGLPACRRAPSVLVVDQLEEYFTHCDDPDERRRFATALSAAEGPRIVLALRADYYDDLLKDPYLAPLAGAGHFTVPALGKAEIQAAVVAPAHQVGLRWEPGVPELLCREVTEERGGGGAGDAAALPFLAHVLREIWLRRRGTELTHAAYQETGGIRDAVARTAERIHDGLDESGRARLRQLMLAMVRVADGEGRLVRRTVSREETAGSEDLLRRLVDARLAVVDEDGSARLGHDSLLHAWRRLTGWIEEARDQLLRLRRLTEAAESWAENGSGLWADDSLEEARRLVGHDAGRRPGRAESADPTSSAAAAAPQVPVRPVVRDFVDASDRAQRRRRLVTRAWVAGLSALALVASVLAGWAFRENGRAAERELDLVARELATKADQLRPSDPQTALHLSLAAYRTARTPETRSSLYAAATTLAPVRLAFAGEDREPVLNLAYSPDGRTLAAGHRRGRIQLWDVTKPSVPVEADAWKAEGNAALAYHPTRPLLAAVSPTALTLWDTEDPQRPRQVSRTALDKARTYSVAFSGDGRTLAAGSQDGRLRLWDVRDPASPRQRADREVASADLISLAFTRDGHGLVTGNGNGEDRSGRKQPAQVRLWDVRDAARPVLRDTEPADTVMSVAAHPRQDLVVAAGAWSKVAWWEVVDGRQLRRVRMEDWESFTRDDTPSLAFSRDGRFLAAANRSAGVNRTDATADVSRLPDSTPANLARLPALEETRAVAYRPDGTYLAAGDVGGEIQLWPETPWAPSVQGSPPSGAQAGTGAFTADGTLVLTQDIRRGATRVWDVRDPAAPKARHTMPEKWEAKYFLTRLDSPVLLAHHWAGGEEHTFQLWSFGDHGAVRRSTPVPVTADTPVVAVSPDNRLLAAGSREEGGVTLWDLRDPMKPVRRGSIELPLRTEPFNTGQAWFAGDRTLATIEDGRHLRFWDVSDPARPREGGLIEEAATGAGAGFVSSSRLLLTESVGAGVRLWDVSRPGHPAEASELPAAPGGYMPTVEGELATSLGDGTLQFWDVTDPFAPRRKRAIRLDHQVSSIRLTADARLAVTGNPPSLWSVGKDGRWDTPAFVRLDGVESVVVPPAGSPGGKPRWMGAVIDDDGEAMYFLDFDADRLHEAMCESFPMSVPEERWQVLFPHLEHRSSCG</sequence>
<keyword evidence="2" id="KW-0677">Repeat</keyword>
<dbReference type="InterPro" id="IPR011048">
    <property type="entry name" value="Haem_d1_sf"/>
</dbReference>
<feature type="domain" description="Novel STAND NTPase 1" evidence="5">
    <location>
        <begin position="274"/>
        <end position="670"/>
    </location>
</feature>
<feature type="compositionally biased region" description="Basic and acidic residues" evidence="4">
    <location>
        <begin position="689"/>
        <end position="699"/>
    </location>
</feature>
<dbReference type="PROSITE" id="PS50294">
    <property type="entry name" value="WD_REPEATS_REGION"/>
    <property type="match status" value="2"/>
</dbReference>
<dbReference type="SMART" id="SM00320">
    <property type="entry name" value="WD40"/>
    <property type="match status" value="6"/>
</dbReference>
<evidence type="ECO:0000259" key="5">
    <source>
        <dbReference type="Pfam" id="PF20703"/>
    </source>
</evidence>
<feature type="repeat" description="WD" evidence="3">
    <location>
        <begin position="914"/>
        <end position="955"/>
    </location>
</feature>
<dbReference type="PROSITE" id="PS50082">
    <property type="entry name" value="WD_REPEATS_2"/>
    <property type="match status" value="2"/>
</dbReference>
<evidence type="ECO:0000313" key="7">
    <source>
        <dbReference type="Proteomes" id="UP001551584"/>
    </source>
</evidence>
<dbReference type="NCBIfam" id="NF047832">
    <property type="entry name" value="caspase_w_EACC1"/>
    <property type="match status" value="1"/>
</dbReference>
<dbReference type="InterPro" id="IPR015943">
    <property type="entry name" value="WD40/YVTN_repeat-like_dom_sf"/>
</dbReference>
<keyword evidence="7" id="KW-1185">Reference proteome</keyword>
<feature type="region of interest" description="Disordered" evidence="4">
    <location>
        <begin position="689"/>
        <end position="712"/>
    </location>
</feature>
<evidence type="ECO:0000313" key="6">
    <source>
        <dbReference type="EMBL" id="MEU9576100.1"/>
    </source>
</evidence>
<dbReference type="PROSITE" id="PS00678">
    <property type="entry name" value="WD_REPEATS_1"/>
    <property type="match status" value="1"/>
</dbReference>
<dbReference type="RefSeq" id="WP_359268134.1">
    <property type="nucleotide sequence ID" value="NZ_JBEZNA010000003.1"/>
</dbReference>
<gene>
    <name evidence="6" type="ORF">AB0D95_02200</name>
</gene>
<reference evidence="6 7" key="1">
    <citation type="submission" date="2024-06" db="EMBL/GenBank/DDBJ databases">
        <title>The Natural Products Discovery Center: Release of the First 8490 Sequenced Strains for Exploring Actinobacteria Biosynthetic Diversity.</title>
        <authorList>
            <person name="Kalkreuter E."/>
            <person name="Kautsar S.A."/>
            <person name="Yang D."/>
            <person name="Bader C.D."/>
            <person name="Teijaro C.N."/>
            <person name="Fluegel L."/>
            <person name="Davis C.M."/>
            <person name="Simpson J.R."/>
            <person name="Lauterbach L."/>
            <person name="Steele A.D."/>
            <person name="Gui C."/>
            <person name="Meng S."/>
            <person name="Li G."/>
            <person name="Viehrig K."/>
            <person name="Ye F."/>
            <person name="Su P."/>
            <person name="Kiefer A.F."/>
            <person name="Nichols A."/>
            <person name="Cepeda A.J."/>
            <person name="Yan W."/>
            <person name="Fan B."/>
            <person name="Jiang Y."/>
            <person name="Adhikari A."/>
            <person name="Zheng C.-J."/>
            <person name="Schuster L."/>
            <person name="Cowan T.M."/>
            <person name="Smanski M.J."/>
            <person name="Chevrette M.G."/>
            <person name="De Carvalho L.P.S."/>
            <person name="Shen B."/>
        </authorList>
    </citation>
    <scope>NUCLEOTIDE SEQUENCE [LARGE SCALE GENOMIC DNA]</scope>
    <source>
        <strain evidence="6 7">NPDC048117</strain>
    </source>
</reference>
<evidence type="ECO:0000256" key="4">
    <source>
        <dbReference type="SAM" id="MobiDB-lite"/>
    </source>
</evidence>
<dbReference type="InterPro" id="IPR029030">
    <property type="entry name" value="Caspase-like_dom_sf"/>
</dbReference>
<dbReference type="Gene3D" id="2.130.10.10">
    <property type="entry name" value="YVTN repeat-like/Quinoprotein amine dehydrogenase"/>
    <property type="match status" value="4"/>
</dbReference>
<dbReference type="InterPro" id="IPR019775">
    <property type="entry name" value="WD40_repeat_CS"/>
</dbReference>
<keyword evidence="1 3" id="KW-0853">WD repeat</keyword>
<dbReference type="SUPFAM" id="SSF52129">
    <property type="entry name" value="Caspase-like"/>
    <property type="match status" value="1"/>
</dbReference>
<dbReference type="PANTHER" id="PTHR19848:SF8">
    <property type="entry name" value="F-BOX AND WD REPEAT DOMAIN CONTAINING 7"/>
    <property type="match status" value="1"/>
</dbReference>
<name>A0ABV3EIT5_9ACTN</name>
<evidence type="ECO:0000256" key="1">
    <source>
        <dbReference type="ARBA" id="ARBA00022574"/>
    </source>
</evidence>
<dbReference type="InterPro" id="IPR027417">
    <property type="entry name" value="P-loop_NTPase"/>
</dbReference>
<evidence type="ECO:0000256" key="3">
    <source>
        <dbReference type="PROSITE-ProRule" id="PRU00221"/>
    </source>
</evidence>
<dbReference type="Pfam" id="PF00400">
    <property type="entry name" value="WD40"/>
    <property type="match status" value="2"/>
</dbReference>
<evidence type="ECO:0000256" key="2">
    <source>
        <dbReference type="ARBA" id="ARBA00022737"/>
    </source>
</evidence>
<proteinExistence type="predicted"/>
<dbReference type="EMBL" id="JBEZNA010000003">
    <property type="protein sequence ID" value="MEU9576100.1"/>
    <property type="molecule type" value="Genomic_DNA"/>
</dbReference>